<dbReference type="Proteomes" id="UP000070505">
    <property type="component" value="Unassembled WGS sequence"/>
</dbReference>
<dbReference type="Pfam" id="PF00005">
    <property type="entry name" value="ABC_tran"/>
    <property type="match status" value="1"/>
</dbReference>
<dbReference type="PANTHER" id="PTHR42788">
    <property type="entry name" value="TAURINE IMPORT ATP-BINDING PROTEIN-RELATED"/>
    <property type="match status" value="1"/>
</dbReference>
<evidence type="ECO:0000256" key="3">
    <source>
        <dbReference type="ARBA" id="ARBA00022741"/>
    </source>
</evidence>
<protein>
    <submittedName>
        <fullName evidence="8">ABC transporter, ATP-binding protein</fullName>
    </submittedName>
</protein>
<name>A0A135Z8D5_GARVA</name>
<accession>A0A135Z8D5</accession>
<keyword evidence="4 8" id="KW-0067">ATP-binding</keyword>
<dbReference type="InterPro" id="IPR003593">
    <property type="entry name" value="AAA+_ATPase"/>
</dbReference>
<keyword evidence="3" id="KW-0547">Nucleotide-binding</keyword>
<evidence type="ECO:0000313" key="8">
    <source>
        <dbReference type="EMBL" id="KXI17883.1"/>
    </source>
</evidence>
<dbReference type="GO" id="GO:0016887">
    <property type="term" value="F:ATP hydrolysis activity"/>
    <property type="evidence" value="ECO:0007669"/>
    <property type="project" value="InterPro"/>
</dbReference>
<keyword evidence="6" id="KW-0472">Membrane</keyword>
<evidence type="ECO:0000256" key="6">
    <source>
        <dbReference type="ARBA" id="ARBA00023136"/>
    </source>
</evidence>
<evidence type="ECO:0000259" key="7">
    <source>
        <dbReference type="PROSITE" id="PS50893"/>
    </source>
</evidence>
<dbReference type="PANTHER" id="PTHR42788:SF17">
    <property type="entry name" value="ALIPHATIC SULFONATES IMPORT ATP-BINDING PROTEIN SSUB"/>
    <property type="match status" value="1"/>
</dbReference>
<evidence type="ECO:0000313" key="9">
    <source>
        <dbReference type="Proteomes" id="UP000070505"/>
    </source>
</evidence>
<feature type="domain" description="ABC transporter" evidence="7">
    <location>
        <begin position="33"/>
        <end position="250"/>
    </location>
</feature>
<dbReference type="InterPro" id="IPR017871">
    <property type="entry name" value="ABC_transporter-like_CS"/>
</dbReference>
<gene>
    <name evidence="8" type="ORF">HMPREF3230_00531</name>
</gene>
<dbReference type="SMART" id="SM00382">
    <property type="entry name" value="AAA"/>
    <property type="match status" value="1"/>
</dbReference>
<dbReference type="InterPro" id="IPR003439">
    <property type="entry name" value="ABC_transporter-like_ATP-bd"/>
</dbReference>
<dbReference type="SUPFAM" id="SSF52540">
    <property type="entry name" value="P-loop containing nucleoside triphosphate hydrolases"/>
    <property type="match status" value="1"/>
</dbReference>
<evidence type="ECO:0000256" key="1">
    <source>
        <dbReference type="ARBA" id="ARBA00022448"/>
    </source>
</evidence>
<keyword evidence="1" id="KW-0813">Transport</keyword>
<dbReference type="PROSITE" id="PS00211">
    <property type="entry name" value="ABC_TRANSPORTER_1"/>
    <property type="match status" value="1"/>
</dbReference>
<reference evidence="9" key="1">
    <citation type="submission" date="2016-02" db="EMBL/GenBank/DDBJ databases">
        <authorList>
            <person name="Mitreva M."/>
            <person name="Pepin K.H."/>
            <person name="Mihindukulasuriya K.A."/>
            <person name="Fulton R."/>
            <person name="Fronick C."/>
            <person name="O'Laughlin M."/>
            <person name="Miner T."/>
            <person name="Herter B."/>
            <person name="Rosa B.A."/>
            <person name="Cordes M."/>
            <person name="Tomlinson C."/>
            <person name="Wollam A."/>
            <person name="Palsikar V.B."/>
            <person name="Mardis E.R."/>
            <person name="Wilson R.K."/>
        </authorList>
    </citation>
    <scope>NUCLEOTIDE SEQUENCE [LARGE SCALE GENOMIC DNA]</scope>
    <source>
        <strain evidence="9">CMW7778B</strain>
    </source>
</reference>
<comment type="caution">
    <text evidence="8">The sequence shown here is derived from an EMBL/GenBank/DDBJ whole genome shotgun (WGS) entry which is preliminary data.</text>
</comment>
<keyword evidence="5" id="KW-1278">Translocase</keyword>
<dbReference type="InterPro" id="IPR027417">
    <property type="entry name" value="P-loop_NTPase"/>
</dbReference>
<dbReference type="PATRIC" id="fig|2702.101.peg.514"/>
<evidence type="ECO:0000256" key="2">
    <source>
        <dbReference type="ARBA" id="ARBA00022475"/>
    </source>
</evidence>
<dbReference type="InterPro" id="IPR050166">
    <property type="entry name" value="ABC_transporter_ATP-bind"/>
</dbReference>
<organism evidence="8 9">
    <name type="scientific">Gardnerella vaginalis</name>
    <dbReference type="NCBI Taxonomy" id="2702"/>
    <lineage>
        <taxon>Bacteria</taxon>
        <taxon>Bacillati</taxon>
        <taxon>Actinomycetota</taxon>
        <taxon>Actinomycetes</taxon>
        <taxon>Bifidobacteriales</taxon>
        <taxon>Bifidobacteriaceae</taxon>
        <taxon>Gardnerella</taxon>
    </lineage>
</organism>
<evidence type="ECO:0000256" key="4">
    <source>
        <dbReference type="ARBA" id="ARBA00022840"/>
    </source>
</evidence>
<sequence>MITKNSYADLQTKSQDLAKSSIEINDSNNYECVNLQHIRVSFQENKEILKDITCTIQSGTFISLIGRSGCGKTTLLKVISNLIKPDCGTIKVTQHQAIGFQDARLIPWLPVWQNVIFGMEGNKSNLKTIAQNALKDMQLNDCESKWPSELSGGQAQRVSLARALVHNPELLLLDEPFGALDALTRLDMQDLLDNLKQKHGWTVIMVTHDISEAVRLSDRILMMKNGVIAKEWNIDRTKLDSQKRPENHTIIEDELRLALQ</sequence>
<proteinExistence type="predicted"/>
<dbReference type="EMBL" id="LSRC01000019">
    <property type="protein sequence ID" value="KXI17883.1"/>
    <property type="molecule type" value="Genomic_DNA"/>
</dbReference>
<keyword evidence="2" id="KW-1003">Cell membrane</keyword>
<dbReference type="AlphaFoldDB" id="A0A135Z8D5"/>
<evidence type="ECO:0000256" key="5">
    <source>
        <dbReference type="ARBA" id="ARBA00022967"/>
    </source>
</evidence>
<dbReference type="PROSITE" id="PS50893">
    <property type="entry name" value="ABC_TRANSPORTER_2"/>
    <property type="match status" value="1"/>
</dbReference>
<dbReference type="GO" id="GO:0005524">
    <property type="term" value="F:ATP binding"/>
    <property type="evidence" value="ECO:0007669"/>
    <property type="project" value="UniProtKB-KW"/>
</dbReference>
<dbReference type="Gene3D" id="3.40.50.300">
    <property type="entry name" value="P-loop containing nucleotide triphosphate hydrolases"/>
    <property type="match status" value="1"/>
</dbReference>